<dbReference type="Gene3D" id="1.25.10.20">
    <property type="entry name" value="Vitellinogen, superhelical"/>
    <property type="match status" value="1"/>
</dbReference>
<dbReference type="InterPro" id="IPR015819">
    <property type="entry name" value="Lipid_transp_b-sht_shell"/>
</dbReference>
<evidence type="ECO:0000256" key="1">
    <source>
        <dbReference type="ARBA" id="ARBA00004496"/>
    </source>
</evidence>
<evidence type="ECO:0000256" key="5">
    <source>
        <dbReference type="ARBA" id="ARBA00022490"/>
    </source>
</evidence>
<dbReference type="GO" id="GO:0050750">
    <property type="term" value="F:low-density lipoprotein particle receptor binding"/>
    <property type="evidence" value="ECO:0007669"/>
    <property type="project" value="TreeGrafter"/>
</dbReference>
<dbReference type="Proteomes" id="UP000018936">
    <property type="component" value="Unassembled WGS sequence"/>
</dbReference>
<keyword evidence="12" id="KW-0445">Lipid transport</keyword>
<dbReference type="GO" id="GO:0042953">
    <property type="term" value="P:lipoprotein transport"/>
    <property type="evidence" value="ECO:0007669"/>
    <property type="project" value="TreeGrafter"/>
</dbReference>
<feature type="domain" description="Vitellogenin" evidence="21">
    <location>
        <begin position="32"/>
        <end position="568"/>
    </location>
</feature>
<keyword evidence="20" id="KW-0732">Signal</keyword>
<feature type="signal peptide" evidence="20">
    <location>
        <begin position="1"/>
        <end position="21"/>
    </location>
</feature>
<comment type="caution">
    <text evidence="22">The sequence shown here is derived from an EMBL/GenBank/DDBJ whole genome shotgun (WGS) entry which is preliminary data.</text>
</comment>
<protein>
    <submittedName>
        <fullName evidence="22">Apolipoprotein</fullName>
    </submittedName>
</protein>
<dbReference type="Pfam" id="PF09172">
    <property type="entry name" value="Vit_open_b-sht"/>
    <property type="match status" value="1"/>
</dbReference>
<keyword evidence="4" id="KW-0813">Transport</keyword>
<dbReference type="GO" id="GO:0034362">
    <property type="term" value="C:low-density lipoprotein particle"/>
    <property type="evidence" value="ECO:0007669"/>
    <property type="project" value="UniProtKB-KW"/>
</dbReference>
<evidence type="ECO:0000256" key="18">
    <source>
        <dbReference type="PROSITE-ProRule" id="PRU00557"/>
    </source>
</evidence>
<dbReference type="GO" id="GO:0005737">
    <property type="term" value="C:cytoplasm"/>
    <property type="evidence" value="ECO:0007669"/>
    <property type="project" value="UniProtKB-SubCell"/>
</dbReference>
<dbReference type="InterPro" id="IPR052418">
    <property type="entry name" value="Apolipoprotein_B"/>
</dbReference>
<dbReference type="GO" id="GO:0006642">
    <property type="term" value="P:triglyceride mobilization"/>
    <property type="evidence" value="ECO:0007669"/>
    <property type="project" value="TreeGrafter"/>
</dbReference>
<dbReference type="InterPro" id="IPR022176">
    <property type="entry name" value="ApoB100_C"/>
</dbReference>
<dbReference type="GO" id="GO:0005811">
    <property type="term" value="C:lipid droplet"/>
    <property type="evidence" value="ECO:0007669"/>
    <property type="project" value="UniProtKB-SubCell"/>
</dbReference>
<dbReference type="GO" id="GO:0042632">
    <property type="term" value="P:cholesterol homeostasis"/>
    <property type="evidence" value="ECO:0007669"/>
    <property type="project" value="TreeGrafter"/>
</dbReference>
<evidence type="ECO:0000256" key="20">
    <source>
        <dbReference type="SAM" id="SignalP"/>
    </source>
</evidence>
<dbReference type="SUPFAM" id="SSF56968">
    <property type="entry name" value="Lipovitellin-phosvitin complex, beta-sheet shell regions"/>
    <property type="match status" value="2"/>
</dbReference>
<reference evidence="22 23" key="1">
    <citation type="journal article" date="2013" name="Proc. Natl. Acad. Sci. U.S.A.">
        <title>The king cobra genome reveals dynamic gene evolution and adaptation in the snake venom system.</title>
        <authorList>
            <person name="Vonk F.J."/>
            <person name="Casewell N.R."/>
            <person name="Henkel C.V."/>
            <person name="Heimberg A.M."/>
            <person name="Jansen H.J."/>
            <person name="McCleary R.J."/>
            <person name="Kerkkamp H.M."/>
            <person name="Vos R.A."/>
            <person name="Guerreiro I."/>
            <person name="Calvete J.J."/>
            <person name="Wuster W."/>
            <person name="Woods A.E."/>
            <person name="Logan J.M."/>
            <person name="Harrison R.A."/>
            <person name="Castoe T.A."/>
            <person name="de Koning A.P."/>
            <person name="Pollock D.D."/>
            <person name="Yandell M."/>
            <person name="Calderon D."/>
            <person name="Renjifo C."/>
            <person name="Currier R.B."/>
            <person name="Salgado D."/>
            <person name="Pla D."/>
            <person name="Sanz L."/>
            <person name="Hyder A.S."/>
            <person name="Ribeiro J.M."/>
            <person name="Arntzen J.W."/>
            <person name="van den Thillart G.E."/>
            <person name="Boetzer M."/>
            <person name="Pirovano W."/>
            <person name="Dirks R.P."/>
            <person name="Spaink H.P."/>
            <person name="Duboule D."/>
            <person name="McGlinn E."/>
            <person name="Kini R.M."/>
            <person name="Richardson M.K."/>
        </authorList>
    </citation>
    <scope>NUCLEOTIDE SEQUENCE</scope>
    <source>
        <tissue evidence="22">Blood</tissue>
    </source>
</reference>
<keyword evidence="13" id="KW-0443">Lipid metabolism</keyword>
<dbReference type="SUPFAM" id="SSF48431">
    <property type="entry name" value="Lipovitellin-phosvitin complex, superhelical domain"/>
    <property type="match status" value="1"/>
</dbReference>
<dbReference type="EMBL" id="AZIM01002375">
    <property type="protein sequence ID" value="ETE64141.1"/>
    <property type="molecule type" value="Genomic_DNA"/>
</dbReference>
<dbReference type="OrthoDB" id="6484170at2759"/>
<dbReference type="Pfam" id="PF06448">
    <property type="entry name" value="DUF1081"/>
    <property type="match status" value="1"/>
</dbReference>
<dbReference type="GO" id="GO:0008201">
    <property type="term" value="F:heparin binding"/>
    <property type="evidence" value="ECO:0007669"/>
    <property type="project" value="UniProtKB-KW"/>
</dbReference>
<proteinExistence type="predicted"/>
<keyword evidence="14" id="KW-1207">Sterol metabolism</keyword>
<keyword evidence="6" id="KW-0162">Chylomicron</keyword>
<evidence type="ECO:0000256" key="19">
    <source>
        <dbReference type="SAM" id="Coils"/>
    </source>
</evidence>
<feature type="non-terminal residue" evidence="22">
    <location>
        <position position="1"/>
    </location>
</feature>
<keyword evidence="22" id="KW-0449">Lipoprotein</keyword>
<dbReference type="GO" id="GO:0120020">
    <property type="term" value="F:cholesterol transfer activity"/>
    <property type="evidence" value="ECO:0007669"/>
    <property type="project" value="TreeGrafter"/>
</dbReference>
<dbReference type="PROSITE" id="PS51211">
    <property type="entry name" value="VITELLOGENIN"/>
    <property type="match status" value="1"/>
</dbReference>
<evidence type="ECO:0000256" key="11">
    <source>
        <dbReference type="ARBA" id="ARBA00022710"/>
    </source>
</evidence>
<organism evidence="22 23">
    <name type="scientific">Ophiophagus hannah</name>
    <name type="common">King cobra</name>
    <name type="synonym">Naja hannah</name>
    <dbReference type="NCBI Taxonomy" id="8665"/>
    <lineage>
        <taxon>Eukaryota</taxon>
        <taxon>Metazoa</taxon>
        <taxon>Chordata</taxon>
        <taxon>Craniata</taxon>
        <taxon>Vertebrata</taxon>
        <taxon>Euteleostomi</taxon>
        <taxon>Lepidosauria</taxon>
        <taxon>Squamata</taxon>
        <taxon>Bifurcata</taxon>
        <taxon>Unidentata</taxon>
        <taxon>Episquamata</taxon>
        <taxon>Toxicofera</taxon>
        <taxon>Serpentes</taxon>
        <taxon>Colubroidea</taxon>
        <taxon>Elapidae</taxon>
        <taxon>Elapinae</taxon>
        <taxon>Ophiophagus</taxon>
    </lineage>
</organism>
<dbReference type="InterPro" id="IPR011030">
    <property type="entry name" value="Lipovitellin_superhlx_dom"/>
</dbReference>
<evidence type="ECO:0000256" key="4">
    <source>
        <dbReference type="ARBA" id="ARBA00022448"/>
    </source>
</evidence>
<comment type="caution">
    <text evidence="18">Lacks conserved residue(s) required for the propagation of feature annotation.</text>
</comment>
<evidence type="ECO:0000256" key="17">
    <source>
        <dbReference type="ARBA" id="ARBA00023313"/>
    </source>
</evidence>
<dbReference type="Gene3D" id="2.20.80.10">
    <property type="entry name" value="Lipovitellin-phosvitin complex, chain A, domain 4"/>
    <property type="match status" value="1"/>
</dbReference>
<dbReference type="Pfam" id="PF01347">
    <property type="entry name" value="Vitellogenin_N"/>
    <property type="match status" value="2"/>
</dbReference>
<feature type="chain" id="PRO_5004771060" evidence="20">
    <location>
        <begin position="22"/>
        <end position="4267"/>
    </location>
</feature>
<gene>
    <name evidence="22" type="primary">Apob</name>
    <name evidence="22" type="ORF">L345_10092</name>
</gene>
<dbReference type="GO" id="GO:0008203">
    <property type="term" value="P:cholesterol metabolic process"/>
    <property type="evidence" value="ECO:0007669"/>
    <property type="project" value="UniProtKB-KW"/>
</dbReference>
<evidence type="ECO:0000256" key="13">
    <source>
        <dbReference type="ARBA" id="ARBA00023098"/>
    </source>
</evidence>
<evidence type="ECO:0000256" key="10">
    <source>
        <dbReference type="ARBA" id="ARBA00022677"/>
    </source>
</evidence>
<evidence type="ECO:0000256" key="9">
    <source>
        <dbReference type="ARBA" id="ARBA00022674"/>
    </source>
</evidence>
<dbReference type="PANTHER" id="PTHR13769:SF1">
    <property type="entry name" value="APOLIPOPROTEIN B-100"/>
    <property type="match status" value="1"/>
</dbReference>
<name>V8NQB4_OPHHA</name>
<keyword evidence="19" id="KW-0175">Coiled coil</keyword>
<keyword evidence="11" id="KW-0427">LDL</keyword>
<keyword evidence="17" id="KW-0850">VLDL</keyword>
<keyword evidence="9" id="KW-0358">Heparin-binding</keyword>
<feature type="coiled-coil region" evidence="19">
    <location>
        <begin position="1871"/>
        <end position="1916"/>
    </location>
</feature>
<dbReference type="SMART" id="SM01169">
    <property type="entry name" value="DUF1943"/>
    <property type="match status" value="1"/>
</dbReference>
<evidence type="ECO:0000256" key="3">
    <source>
        <dbReference type="ARBA" id="ARBA00004613"/>
    </source>
</evidence>
<dbReference type="InterPro" id="IPR015255">
    <property type="entry name" value="Vitellinogen_open_b-sht"/>
</dbReference>
<keyword evidence="16" id="KW-0753">Steroid metabolism</keyword>
<comment type="subcellular location">
    <subcellularLocation>
        <location evidence="1">Cytoplasm</location>
    </subcellularLocation>
    <subcellularLocation>
        <location evidence="2">Lipid droplet</location>
    </subcellularLocation>
    <subcellularLocation>
        <location evidence="3">Secreted</location>
    </subcellularLocation>
</comment>
<evidence type="ECO:0000256" key="8">
    <source>
        <dbReference type="ARBA" id="ARBA00022548"/>
    </source>
</evidence>
<evidence type="ECO:0000313" key="23">
    <source>
        <dbReference type="Proteomes" id="UP000018936"/>
    </source>
</evidence>
<keyword evidence="7" id="KW-0964">Secreted</keyword>
<evidence type="ECO:0000256" key="6">
    <source>
        <dbReference type="ARBA" id="ARBA00022513"/>
    </source>
</evidence>
<evidence type="ECO:0000256" key="12">
    <source>
        <dbReference type="ARBA" id="ARBA00023055"/>
    </source>
</evidence>
<accession>V8NQB4</accession>
<keyword evidence="23" id="KW-1185">Reference proteome</keyword>
<evidence type="ECO:0000256" key="15">
    <source>
        <dbReference type="ARBA" id="ARBA00023180"/>
    </source>
</evidence>
<dbReference type="Pfam" id="PF12491">
    <property type="entry name" value="ApoB100_C"/>
    <property type="match status" value="1"/>
</dbReference>
<keyword evidence="5" id="KW-0963">Cytoplasm</keyword>
<dbReference type="GO" id="GO:0034361">
    <property type="term" value="C:very-low-density lipoprotein particle"/>
    <property type="evidence" value="ECO:0007669"/>
    <property type="project" value="UniProtKB-KW"/>
</dbReference>
<keyword evidence="8" id="KW-0153">Cholesterol metabolism</keyword>
<evidence type="ECO:0000256" key="2">
    <source>
        <dbReference type="ARBA" id="ARBA00004502"/>
    </source>
</evidence>
<dbReference type="InterPro" id="IPR009454">
    <property type="entry name" value="Lipid_transpt_open_b-sht"/>
</dbReference>
<keyword evidence="15" id="KW-0325">Glycoprotein</keyword>
<evidence type="ECO:0000313" key="22">
    <source>
        <dbReference type="EMBL" id="ETE64141.1"/>
    </source>
</evidence>
<keyword evidence="10" id="KW-0551">Lipid droplet</keyword>
<dbReference type="InterPro" id="IPR001747">
    <property type="entry name" value="Vitellogenin_N"/>
</dbReference>
<dbReference type="GO" id="GO:0030301">
    <property type="term" value="P:cholesterol transport"/>
    <property type="evidence" value="ECO:0007669"/>
    <property type="project" value="TreeGrafter"/>
</dbReference>
<dbReference type="SMART" id="SM00638">
    <property type="entry name" value="LPD_N"/>
    <property type="match status" value="1"/>
</dbReference>
<dbReference type="GO" id="GO:0034359">
    <property type="term" value="C:mature chylomicron"/>
    <property type="evidence" value="ECO:0007669"/>
    <property type="project" value="TreeGrafter"/>
</dbReference>
<sequence length="4267" mass="484201">MGHPHLWPLLLLLLLSNEALTLFYTFKLLCFQVELEVPQLHNFVLKINQCTLEEVYGIDVQGKALLKKSKNSDEFTAAMSQYELKVKIQDDRNVELYPVDNEATHILNIKRGIISALLVPMETENNIQTLPMDTVYGECDSSIEVKNRKSNTGNLANIEITRNLKSCENFNPIRDYVSPIAVIKGLVSTWSMTENMHYMCYMTEIHHIFHNHYHYKIQLSFDEISFLRRQNAPLSTLISSNQHCHYTVDTKKKHISEAICTEKHLFLPSSYKAITIQALIQCGTPECFGAILQILRTSNIDPLVADAVTFSLGLLPSPCTKTIREILNMAEYHPSRASFYALSHSVNRFYFQKKIITPELTDVANFVTSLISNECSGNEDLTYLTLRAIGNMGNVLENINPNVKQSLKLCIRSNVASLDIQKAAIQALRKMDLNDEDRGMLIRVFQDASSPADKRLAAYLLLMKHPSNDFAKIIKITLRDKNEQVKNFVASHIANILDTTDFYNEPLRIKIQEALKGNQMPTVKDFRRFSQNYQVSKMVTVPWSEDPFTAKLEGNLLFDSSSYIAKETMLKTTLELFGLRPLDIFEIGLDGKNLEPTVEAMFGPGGFFPDAATKALYWIDGKVPEKFSQALFDYFGYSKDATQDQDIMKGIMLNFEKLLKEISSKPQTPDVKAYFRVFQEELGYLKLSDINLLGNMILKSLKTLHSIPQKIVEAISQGTENDLMIHYIFMDNEFELPTSAGLQLQVAFSGIATPGAKVGMKISQRNIQGDLILKPSMAVEFITHLGVNIPEFARNGIQMNTNIYHESGIEANLALKAGHLKFTFPAPKAPIKLFSISNVLHLVTPTRTEVIPPLIENRVTKNSCSPFFTGLKFCTRIEYSNASSTDAAPYYPLTGETRFDVELQPTGKVKEYIASANYELNKEGKDLVDSLKFIAQAKGVKESEAKMIFTFNRGKKVFTSDFQAPGFNIDFGANLKITDSSNREKIAVAFILDILNKKSPEITITGSLSINGSYESVLSDCMMVEIIWGHWFWLSDTEKVEYQWNSGISTALKRISANLPGDLKGYSKALQKKANELLDHKVANTDMTIRHIILHFILATNNWLQKTSKDIPYAQNLQDKLSKLQELDFQIIDVITIPEELFLKRTQGRGGGEASYDGKGLAYDYENSLRHSLLNSNFKFSKVNKYGLVPTIKNTMTLEASSPVGVMFSLSVDQDCIDKDHSHISATNLEGQLKVATFFAKTTYLQTITSDWNNLHLAWDSTLKFDSSLFVATNHMVQKITPDAWTLSSTTKLQNYILTNQVSLKYQNSQLKLSSQAIGTYPNFATINKFDLTLDKQQAILHSDLKVTYFENVYYALVSGSVNNQGLELISDFSLENERNKAEHKSALSIKQDGLVTSATTKLQLLLLVFQNEMNARIGSSGASVKIDTNGRSGIHNARFGLDGKLALTEIALLSTYQGSILDVDSKNILNFRVNNGELRFSNSLTGSYKETKFEHTHELNTVGLSLTYVSNLDHTINPDILHKHHVDLQLQPSSLTANLNNDLKYSSANVNNKVRLQLELFKVNLDGNIKGAYSGNEIKHTYIFTYGDLTAHMKTDTAATIQGAALTHKVNLNVAGLSSTINVNTNCDSKFLTFSNEIRSVAAPFTVTLDMHTNGDGRFALLGEQSGRLYSKFLLKAEPLAFVFSHDYQGSTNHNINSGERYNTGLDSKVTVVLTPSEQSSAWKTKSQLNNHVYTQDINVFNNAENTGVELTGQTLADLSVLDFPMKIPFTNNQRLNLIDTLGLREKIAEPQEFGLSLSLKYDKNADVHVINLPFLERLPAYYEQFRHSILTAMKSIQKNLKSINIDQLMRKYKTALDKFSQQVNDYVNSFNLENKVNKLKENLDAFTKDYSITMDDLQNTLENAKANLLNVLTQLQVFLTETEKYVKENYDLRPAIMQLIEKIVEKIKVLDKQYEISVTMINTIQQLQSFISQYDPSQIGSNTAAWIQNVNATYKIRAQIQEKLDQLKSQIQNFDAQHIAETLKQQIETIDVEMLIEKLKVKFPFEKIDQLLIQIKDILLNFMEDYEISEKINAFRVHMHELIVKYNIDEQAKVLMDKVIELYKQQKISETVQRLTITLKKIDIKPFFNQILKYIDDAIKKLQTFDYKQLVDGINDFLDSAIKKLKSFDYNKCVDEINNKIRQTTQKINDEIKALELPQKMEAAKQYFKDVYAVAYQYIEKLKDSRLAATVNWFNDLLSSTALEELKSKIFDFLEDARKRIYQMDIPAECQRYLQKASQLYKTVVSYLVDKWDVTSKKISVLAERYNVKNMADRLNQFVETGFIFPAIRLGIINIPAFEVSLQALKDATFQTPDFIIPLTDLHVPSYQINFKKLNEIRIPARFTTPKFIIINIIVVPSYTIDFNEIKLKIVRIIDQLMTSDFQLPATDTYFQEMKIKDLYFSDFSLPEMNLPQLQIPKLSIPKLNLNEFQFPDIKIPEFQLPHIPYTVTVPTFGKLSGTCRIASPFFTLTTNAGFQNVTAQAHSPEFVASLSAIAVSKIDYLAFTITANTHLLAPEMKKLILKENLKFTHLYLKADHGSEVVFLTTSVQGNAETTASFLTTRNAIELHNKLTVNLNKIISMDSKTLYTHRLNIAKAQLTSQAELSNEIKTVLEAGHISVTSTGKGDWKWTAHDYSDEGTHESKVSFTIERSIAAFVAENRINAKYLRVNQRVVYEYNLPSSSKLQVESTIESPQLGQSVLNVQGTGNLVQLKMELSGTHNTKVTGRISGTINNDMSFSIQPFEIKASTNNNMNVKVSFPFKVVGKIESVNNYGLVLSPSTQQVSWVAEGRFNQYRYTHNLSAGNNEDSTEAIISMNGDANLEFLNIPISFPEQSVPYIGIKIPQLQEYSLWEETGLKRLLKTPKQSFDLNLKLQYKKNKDVHSFPIPLDRVHKTLNYYIVNFNKLFERNRDHTLAFLTESYNQAKVKFDKYKVDTSVNQSPQIFKIPSYTIPVVNIEVSSFTAELPTFGYVLPKEMNTPGFTVPFVGYSMPSYTVVLPSLELPVLHIPQGLRTLKLPNYRVSPLPNRIYIPAFGNITYDFSFKSSMITVNTNAGFFNQSDLIARLSSSSTSVVDALQYQLAGTTSITKKRGLKLATALSLKNKFIEGNHDSTISFTKKNIEALVVTTAKMTVPGLRVNYGQELKGNAKNIPIISSKINLNYDIDNNYVNAKGAAVHQAKLESIISYISADTSTNGFINGEFYEGKSFSGKLVHEANTYLNSKGIRSGMKFETSSNSWDFWNFDAKENVAIEASTDRVYALWDHSGENYLNYFPLFRTRGNQICKVTLELASDIMSAGLQIHVDQPNNLLDETSVNQAFSLTVNNGNQKISWKSEGQILNFLLGHNLELANDNVEAQVDLSASLGGHINFLKEFILPVYERSLWHILKLDLTTRPEEKQYLNASTKIVYTKNQDGYFFPINVNQLADGFTIMIPEIQAKGPDTIALHEFKIPEKLNSKSFDINLPLLPKIQFPQFNVITKYNNLEQNKIPYFELTVPKNLVTIPQFTLPKTLSLGNINVDLNTATNKIADFDLPTITIPQQQIEIPAFTFALPAGIYFPKFGALSSSFKVNSPLYSATWKTDLKNTQEAFEHSIDFTANSPLQFLEYDLDGRILRNTASLNITSPTFTDAQIRYQGDDSSVSTLISSSSAGTLRLLISLNSSILNSRIVYQSQKILHKKFILHLQSNPWNEVDILKSEISFKNPELIQIKTNWKEDAVKELLEGLKEKVPKMADAFYYAANKYHHEHTGMEIHSAASKLKATLRSNIDKTYMNTVNSISELEQQLHEITNQVTGQYEQIKTESKKLYNKAADQASQIEFERIRVHFLDSIRDVEYHELIKRLIDSAIEFLKVTRFQVPGLPGKHTGEELYVIIIEKIAKAVDQCITKVQEYFDSLVAFVNEAEIKIPASSEVIKGSDILAEIKVFLTHVQKKVSQIFVGLREIDFEQHLRNLQEGIQQVFQKIEELIRHLQVQNYDDLREQMKQMFVTFLQALNSLAGDIKYLSPRIENIIQNNFSDIYNKLEDILHGIRDLRKEYLDPSVVGWSLKYYEVEEKLISWLKTFFNTILEWHTKWINKAADLVITLMGQAKEVLENQEKLAELSKTAHEKIQYWSKVAKQSAAEQNQQVKAKLQESYNHLLDSYETLISETKRLVDLTIEKYTTFFQYLQKLLDWLEKVTADTLRPYIAVRQGELRIDIPKPFNFSAIYQGPSSYEDLQQNQTILASR</sequence>
<evidence type="ECO:0000259" key="21">
    <source>
        <dbReference type="PROSITE" id="PS51211"/>
    </source>
</evidence>
<dbReference type="PANTHER" id="PTHR13769">
    <property type="entry name" value="APOLIPOPROTEIN B"/>
    <property type="match status" value="1"/>
</dbReference>
<evidence type="ECO:0000256" key="14">
    <source>
        <dbReference type="ARBA" id="ARBA00023166"/>
    </source>
</evidence>
<feature type="coiled-coil region" evidence="19">
    <location>
        <begin position="3812"/>
        <end position="3839"/>
    </location>
</feature>
<evidence type="ECO:0000256" key="16">
    <source>
        <dbReference type="ARBA" id="ARBA00023221"/>
    </source>
</evidence>
<evidence type="ECO:0000256" key="7">
    <source>
        <dbReference type="ARBA" id="ARBA00022525"/>
    </source>
</evidence>